<protein>
    <recommendedName>
        <fullName evidence="4">Secreted protein</fullName>
    </recommendedName>
</protein>
<sequence length="99" mass="11209">MNIPMAFNFLLTLACLQYSVSTARTDGRASKKSSSSTKNGWTYVVGLECTSSNFGVGYTRTKLQERNKSRMRHLYLPETYCVLPSRTLRLGALKEQTYI</sequence>
<evidence type="ECO:0000256" key="1">
    <source>
        <dbReference type="SAM" id="SignalP"/>
    </source>
</evidence>
<reference evidence="2" key="1">
    <citation type="journal article" date="2020" name="Stud. Mycol.">
        <title>101 Dothideomycetes genomes: a test case for predicting lifestyles and emergence of pathogens.</title>
        <authorList>
            <person name="Haridas S."/>
            <person name="Albert R."/>
            <person name="Binder M."/>
            <person name="Bloem J."/>
            <person name="Labutti K."/>
            <person name="Salamov A."/>
            <person name="Andreopoulos B."/>
            <person name="Baker S."/>
            <person name="Barry K."/>
            <person name="Bills G."/>
            <person name="Bluhm B."/>
            <person name="Cannon C."/>
            <person name="Castanera R."/>
            <person name="Culley D."/>
            <person name="Daum C."/>
            <person name="Ezra D."/>
            <person name="Gonzalez J."/>
            <person name="Henrissat B."/>
            <person name="Kuo A."/>
            <person name="Liang C."/>
            <person name="Lipzen A."/>
            <person name="Lutzoni F."/>
            <person name="Magnuson J."/>
            <person name="Mondo S."/>
            <person name="Nolan M."/>
            <person name="Ohm R."/>
            <person name="Pangilinan J."/>
            <person name="Park H.-J."/>
            <person name="Ramirez L."/>
            <person name="Alfaro M."/>
            <person name="Sun H."/>
            <person name="Tritt A."/>
            <person name="Yoshinaga Y."/>
            <person name="Zwiers L.-H."/>
            <person name="Turgeon B."/>
            <person name="Goodwin S."/>
            <person name="Spatafora J."/>
            <person name="Crous P."/>
            <person name="Grigoriev I."/>
        </authorList>
    </citation>
    <scope>NUCLEOTIDE SEQUENCE</scope>
    <source>
        <strain evidence="2">ATCC 16933</strain>
    </source>
</reference>
<keyword evidence="1" id="KW-0732">Signal</keyword>
<dbReference type="EMBL" id="MU001673">
    <property type="protein sequence ID" value="KAF2460496.1"/>
    <property type="molecule type" value="Genomic_DNA"/>
</dbReference>
<feature type="chain" id="PRO_5025504006" description="Secreted protein" evidence="1">
    <location>
        <begin position="23"/>
        <end position="99"/>
    </location>
</feature>
<gene>
    <name evidence="2" type="ORF">BDY21DRAFT_166342</name>
</gene>
<keyword evidence="3" id="KW-1185">Reference proteome</keyword>
<accession>A0A6A6P9E3</accession>
<feature type="signal peptide" evidence="1">
    <location>
        <begin position="1"/>
        <end position="22"/>
    </location>
</feature>
<name>A0A6A6P9E3_9PEZI</name>
<proteinExistence type="predicted"/>
<evidence type="ECO:0000313" key="2">
    <source>
        <dbReference type="EMBL" id="KAF2460496.1"/>
    </source>
</evidence>
<dbReference type="Proteomes" id="UP000799766">
    <property type="component" value="Unassembled WGS sequence"/>
</dbReference>
<organism evidence="2 3">
    <name type="scientific">Lineolata rhizophorae</name>
    <dbReference type="NCBI Taxonomy" id="578093"/>
    <lineage>
        <taxon>Eukaryota</taxon>
        <taxon>Fungi</taxon>
        <taxon>Dikarya</taxon>
        <taxon>Ascomycota</taxon>
        <taxon>Pezizomycotina</taxon>
        <taxon>Dothideomycetes</taxon>
        <taxon>Dothideomycetes incertae sedis</taxon>
        <taxon>Lineolatales</taxon>
        <taxon>Lineolataceae</taxon>
        <taxon>Lineolata</taxon>
    </lineage>
</organism>
<evidence type="ECO:0008006" key="4">
    <source>
        <dbReference type="Google" id="ProtNLM"/>
    </source>
</evidence>
<dbReference type="AlphaFoldDB" id="A0A6A6P9E3"/>
<evidence type="ECO:0000313" key="3">
    <source>
        <dbReference type="Proteomes" id="UP000799766"/>
    </source>
</evidence>